<dbReference type="Proteomes" id="UP000701702">
    <property type="component" value="Unassembled WGS sequence"/>
</dbReference>
<reference evidence="1 2" key="1">
    <citation type="submission" date="2021-08" db="EMBL/GenBank/DDBJ databases">
        <authorList>
            <person name="Peeters C."/>
        </authorList>
    </citation>
    <scope>NUCLEOTIDE SEQUENCE [LARGE SCALE GENOMIC DNA]</scope>
    <source>
        <strain evidence="1 2">LMG 23994</strain>
    </source>
</reference>
<keyword evidence="2" id="KW-1185">Reference proteome</keyword>
<accession>A0ABM8Y4Y0</accession>
<evidence type="ECO:0000313" key="2">
    <source>
        <dbReference type="Proteomes" id="UP000701702"/>
    </source>
</evidence>
<dbReference type="EMBL" id="CAJZAF010000132">
    <property type="protein sequence ID" value="CAG9187761.1"/>
    <property type="molecule type" value="Genomic_DNA"/>
</dbReference>
<gene>
    <name evidence="1" type="ORF">LMG23994_07208</name>
</gene>
<protein>
    <submittedName>
        <fullName evidence="1">Uncharacterized protein</fullName>
    </submittedName>
</protein>
<comment type="caution">
    <text evidence="1">The sequence shown here is derived from an EMBL/GenBank/DDBJ whole genome shotgun (WGS) entry which is preliminary data.</text>
</comment>
<evidence type="ECO:0000313" key="1">
    <source>
        <dbReference type="EMBL" id="CAG9187761.1"/>
    </source>
</evidence>
<organism evidence="1 2">
    <name type="scientific">Cupriavidus pinatubonensis</name>
    <dbReference type="NCBI Taxonomy" id="248026"/>
    <lineage>
        <taxon>Bacteria</taxon>
        <taxon>Pseudomonadati</taxon>
        <taxon>Pseudomonadota</taxon>
        <taxon>Betaproteobacteria</taxon>
        <taxon>Burkholderiales</taxon>
        <taxon>Burkholderiaceae</taxon>
        <taxon>Cupriavidus</taxon>
    </lineage>
</organism>
<name>A0ABM8Y4Y0_9BURK</name>
<sequence length="55" mass="6241">MHVLIIIITDIGAQQRSDLQGIMTGSTASLTRRPIEFEFPYSNPNRPKIRLNSGW</sequence>
<proteinExistence type="predicted"/>